<accession>A0AA40EUI8</accession>
<evidence type="ECO:0000313" key="2">
    <source>
        <dbReference type="Proteomes" id="UP001172155"/>
    </source>
</evidence>
<evidence type="ECO:0000313" key="1">
    <source>
        <dbReference type="EMBL" id="KAK0745642.1"/>
    </source>
</evidence>
<dbReference type="AlphaFoldDB" id="A0AA40EUI8"/>
<organism evidence="1 2">
    <name type="scientific">Schizothecium vesticola</name>
    <dbReference type="NCBI Taxonomy" id="314040"/>
    <lineage>
        <taxon>Eukaryota</taxon>
        <taxon>Fungi</taxon>
        <taxon>Dikarya</taxon>
        <taxon>Ascomycota</taxon>
        <taxon>Pezizomycotina</taxon>
        <taxon>Sordariomycetes</taxon>
        <taxon>Sordariomycetidae</taxon>
        <taxon>Sordariales</taxon>
        <taxon>Schizotheciaceae</taxon>
        <taxon>Schizothecium</taxon>
    </lineage>
</organism>
<dbReference type="Proteomes" id="UP001172155">
    <property type="component" value="Unassembled WGS sequence"/>
</dbReference>
<comment type="caution">
    <text evidence="1">The sequence shown here is derived from an EMBL/GenBank/DDBJ whole genome shotgun (WGS) entry which is preliminary data.</text>
</comment>
<dbReference type="EMBL" id="JAUKUD010000004">
    <property type="protein sequence ID" value="KAK0745642.1"/>
    <property type="molecule type" value="Genomic_DNA"/>
</dbReference>
<gene>
    <name evidence="1" type="ORF">B0T18DRAFT_409888</name>
</gene>
<proteinExistence type="predicted"/>
<name>A0AA40EUI8_9PEZI</name>
<reference evidence="1" key="1">
    <citation type="submission" date="2023-06" db="EMBL/GenBank/DDBJ databases">
        <title>Genome-scale phylogeny and comparative genomics of the fungal order Sordariales.</title>
        <authorList>
            <consortium name="Lawrence Berkeley National Laboratory"/>
            <person name="Hensen N."/>
            <person name="Bonometti L."/>
            <person name="Westerberg I."/>
            <person name="Brannstrom I.O."/>
            <person name="Guillou S."/>
            <person name="Cros-Aarteil S."/>
            <person name="Calhoun S."/>
            <person name="Haridas S."/>
            <person name="Kuo A."/>
            <person name="Mondo S."/>
            <person name="Pangilinan J."/>
            <person name="Riley R."/>
            <person name="LaButti K."/>
            <person name="Andreopoulos B."/>
            <person name="Lipzen A."/>
            <person name="Chen C."/>
            <person name="Yanf M."/>
            <person name="Daum C."/>
            <person name="Ng V."/>
            <person name="Clum A."/>
            <person name="Steindorff A."/>
            <person name="Ohm R."/>
            <person name="Martin F."/>
            <person name="Silar P."/>
            <person name="Natvig D."/>
            <person name="Lalanne C."/>
            <person name="Gautier V."/>
            <person name="Ament-velasquez S.L."/>
            <person name="Kruys A."/>
            <person name="Hutchinson M.I."/>
            <person name="Powell A.J."/>
            <person name="Barry K."/>
            <person name="Miller A.N."/>
            <person name="Grigoriev I.V."/>
            <person name="Debuchy R."/>
            <person name="Gladieux P."/>
            <person name="Thoren M.H."/>
            <person name="Johannesson H."/>
        </authorList>
    </citation>
    <scope>NUCLEOTIDE SEQUENCE</scope>
    <source>
        <strain evidence="1">SMH3187-1</strain>
    </source>
</reference>
<keyword evidence="2" id="KW-1185">Reference proteome</keyword>
<protein>
    <submittedName>
        <fullName evidence="1">Uncharacterized protein</fullName>
    </submittedName>
</protein>
<sequence length="84" mass="8883">MLRMGLMTILGSPGTAIGLTGWWILTQSSGSAAYLHDGAQILLMAGLGSSPGTAERLHTPPSRMPKWELEPLGLGGSAKLRRRV</sequence>